<feature type="transmembrane region" description="Helical" evidence="5">
    <location>
        <begin position="307"/>
        <end position="326"/>
    </location>
</feature>
<dbReference type="SUPFAM" id="SSF103473">
    <property type="entry name" value="MFS general substrate transporter"/>
    <property type="match status" value="1"/>
</dbReference>
<organism evidence="7 8">
    <name type="scientific">Streptosporangium fragile</name>
    <dbReference type="NCBI Taxonomy" id="46186"/>
    <lineage>
        <taxon>Bacteria</taxon>
        <taxon>Bacillati</taxon>
        <taxon>Actinomycetota</taxon>
        <taxon>Actinomycetes</taxon>
        <taxon>Streptosporangiales</taxon>
        <taxon>Streptosporangiaceae</taxon>
        <taxon>Streptosporangium</taxon>
    </lineage>
</organism>
<feature type="transmembrane region" description="Helical" evidence="5">
    <location>
        <begin position="25"/>
        <end position="50"/>
    </location>
</feature>
<dbReference type="CDD" id="cd06174">
    <property type="entry name" value="MFS"/>
    <property type="match status" value="1"/>
</dbReference>
<comment type="caution">
    <text evidence="7">The sequence shown here is derived from an EMBL/GenBank/DDBJ whole genome shotgun (WGS) entry which is preliminary data.</text>
</comment>
<evidence type="ECO:0000313" key="8">
    <source>
        <dbReference type="Proteomes" id="UP001500831"/>
    </source>
</evidence>
<dbReference type="InterPro" id="IPR036259">
    <property type="entry name" value="MFS_trans_sf"/>
</dbReference>
<feature type="transmembrane region" description="Helical" evidence="5">
    <location>
        <begin position="403"/>
        <end position="421"/>
    </location>
</feature>
<evidence type="ECO:0000256" key="4">
    <source>
        <dbReference type="ARBA" id="ARBA00023136"/>
    </source>
</evidence>
<feature type="transmembrane region" description="Helical" evidence="5">
    <location>
        <begin position="183"/>
        <end position="203"/>
    </location>
</feature>
<gene>
    <name evidence="7" type="ORF">GCM10010517_28970</name>
</gene>
<comment type="subcellular location">
    <subcellularLocation>
        <location evidence="1">Cell membrane</location>
        <topology evidence="1">Multi-pass membrane protein</topology>
    </subcellularLocation>
</comment>
<feature type="transmembrane region" description="Helical" evidence="5">
    <location>
        <begin position="62"/>
        <end position="85"/>
    </location>
</feature>
<keyword evidence="8" id="KW-1185">Reference proteome</keyword>
<evidence type="ECO:0000256" key="1">
    <source>
        <dbReference type="ARBA" id="ARBA00004651"/>
    </source>
</evidence>
<dbReference type="PANTHER" id="PTHR23528">
    <property type="match status" value="1"/>
</dbReference>
<dbReference type="Gene3D" id="1.20.1250.20">
    <property type="entry name" value="MFS general substrate transporter like domains"/>
    <property type="match status" value="2"/>
</dbReference>
<keyword evidence="3 5" id="KW-1133">Transmembrane helix</keyword>
<accession>A0ABN3VX16</accession>
<feature type="domain" description="Major facilitator superfamily (MFS) profile" evidence="6">
    <location>
        <begin position="23"/>
        <end position="427"/>
    </location>
</feature>
<dbReference type="EMBL" id="BAAAVI010000017">
    <property type="protein sequence ID" value="GAA2869034.1"/>
    <property type="molecule type" value="Genomic_DNA"/>
</dbReference>
<feature type="transmembrane region" description="Helical" evidence="5">
    <location>
        <begin position="156"/>
        <end position="177"/>
    </location>
</feature>
<evidence type="ECO:0000259" key="6">
    <source>
        <dbReference type="PROSITE" id="PS50850"/>
    </source>
</evidence>
<keyword evidence="2 5" id="KW-0812">Transmembrane</keyword>
<feature type="transmembrane region" description="Helical" evidence="5">
    <location>
        <begin position="332"/>
        <end position="358"/>
    </location>
</feature>
<dbReference type="PROSITE" id="PS50850">
    <property type="entry name" value="MFS"/>
    <property type="match status" value="1"/>
</dbReference>
<dbReference type="Pfam" id="PF07690">
    <property type="entry name" value="MFS_1"/>
    <property type="match status" value="1"/>
</dbReference>
<dbReference type="Proteomes" id="UP001500831">
    <property type="component" value="Unassembled WGS sequence"/>
</dbReference>
<sequence>MGTPPTPQLLDEQPSGELPKARAGYVFWMMAANFGISMAFVVPLSYSLAVRIDELAPGREEVLGYVTGTAQTIYLVLSPLLGLWSDRTRSRLGRRRPFLIAGGLLGLVSLIAVAVAPNLLLVGACWILTLLGWATAAQAILNVQADRIPEEQRGRISGFTGLTGQIAPIIGIGVASAVTGSTFLVFVLPGLIGAVLLAVFVVLGKETDTRDAVHQTGVSMKTLLSSYVFNPRKYPDFGWNWLGRLAFFMGLYFNTTFTTFFYAQRLDLPVRDVAGTVAIIGVVGVVAAALGAMGGGYLSDKLRRRRMFALIGALFFVVGAVVEAFAHSFPVLMIGSVLMQLAIAFFSAVDQAIVLAVLPSREEAGRYMAVVAFAHKLPSAIAPLIAPFIMAIGASGAVKNYTLLYLAGAVLALIGGVLVFTRVKSVR</sequence>
<name>A0ABN3VX16_9ACTN</name>
<feature type="transmembrane region" description="Helical" evidence="5">
    <location>
        <begin position="97"/>
        <end position="115"/>
    </location>
</feature>
<feature type="transmembrane region" description="Helical" evidence="5">
    <location>
        <begin position="121"/>
        <end position="144"/>
    </location>
</feature>
<evidence type="ECO:0000256" key="5">
    <source>
        <dbReference type="SAM" id="Phobius"/>
    </source>
</evidence>
<protein>
    <submittedName>
        <fullName evidence="7">MFS transporter</fullName>
    </submittedName>
</protein>
<proteinExistence type="predicted"/>
<reference evidence="7 8" key="1">
    <citation type="journal article" date="2019" name="Int. J. Syst. Evol. Microbiol.">
        <title>The Global Catalogue of Microorganisms (GCM) 10K type strain sequencing project: providing services to taxonomists for standard genome sequencing and annotation.</title>
        <authorList>
            <consortium name="The Broad Institute Genomics Platform"/>
            <consortium name="The Broad Institute Genome Sequencing Center for Infectious Disease"/>
            <person name="Wu L."/>
            <person name="Ma J."/>
        </authorList>
    </citation>
    <scope>NUCLEOTIDE SEQUENCE [LARGE SCALE GENOMIC DNA]</scope>
    <source>
        <strain evidence="7 8">JCM 6242</strain>
    </source>
</reference>
<dbReference type="InterPro" id="IPR011701">
    <property type="entry name" value="MFS"/>
</dbReference>
<evidence type="ECO:0000256" key="2">
    <source>
        <dbReference type="ARBA" id="ARBA00022692"/>
    </source>
</evidence>
<evidence type="ECO:0000313" key="7">
    <source>
        <dbReference type="EMBL" id="GAA2869034.1"/>
    </source>
</evidence>
<feature type="transmembrane region" description="Helical" evidence="5">
    <location>
        <begin position="274"/>
        <end position="295"/>
    </location>
</feature>
<feature type="transmembrane region" description="Helical" evidence="5">
    <location>
        <begin position="241"/>
        <end position="262"/>
    </location>
</feature>
<feature type="transmembrane region" description="Helical" evidence="5">
    <location>
        <begin position="379"/>
        <end position="397"/>
    </location>
</feature>
<keyword evidence="4 5" id="KW-0472">Membrane</keyword>
<dbReference type="PANTHER" id="PTHR23528:SF1">
    <property type="entry name" value="MAJOR FACILITATOR SUPERFAMILY (MFS) PROFILE DOMAIN-CONTAINING PROTEIN"/>
    <property type="match status" value="1"/>
</dbReference>
<dbReference type="InterPro" id="IPR020846">
    <property type="entry name" value="MFS_dom"/>
</dbReference>
<dbReference type="RefSeq" id="WP_344971420.1">
    <property type="nucleotide sequence ID" value="NZ_BAAAVI010000017.1"/>
</dbReference>
<evidence type="ECO:0000256" key="3">
    <source>
        <dbReference type="ARBA" id="ARBA00022989"/>
    </source>
</evidence>